<keyword evidence="1" id="KW-0732">Signal</keyword>
<sequence>MKGLKRATGMAAAAVMAASLSVCAWAAEAKAEYAFTTGENTITVGEYADVVLGKLGDANDVKILTNCANGGKDKAYIYDDFDVYTTQDEKKNTVVESIILKSDKVATEEGLKVGQTPADVKKIYPGATESMGLYTVVLGDTQIVVDCGFANDKVVSISYENYVAE</sequence>
<evidence type="ECO:0000313" key="2">
    <source>
        <dbReference type="EMBL" id="HJC06491.1"/>
    </source>
</evidence>
<protein>
    <submittedName>
        <fullName evidence="2">Uncharacterized protein</fullName>
    </submittedName>
</protein>
<reference evidence="2" key="2">
    <citation type="submission" date="2021-04" db="EMBL/GenBank/DDBJ databases">
        <authorList>
            <person name="Gilroy R."/>
        </authorList>
    </citation>
    <scope>NUCLEOTIDE SEQUENCE</scope>
    <source>
        <strain evidence="2">CHK180-15479</strain>
    </source>
</reference>
<name>A0A9D2N2Q3_9FIRM</name>
<feature type="signal peptide" evidence="1">
    <location>
        <begin position="1"/>
        <end position="26"/>
    </location>
</feature>
<dbReference type="EMBL" id="DWWT01000049">
    <property type="protein sequence ID" value="HJC06491.1"/>
    <property type="molecule type" value="Genomic_DNA"/>
</dbReference>
<organism evidence="2 3">
    <name type="scientific">Candidatus Enterocloster excrementipullorum</name>
    <dbReference type="NCBI Taxonomy" id="2838559"/>
    <lineage>
        <taxon>Bacteria</taxon>
        <taxon>Bacillati</taxon>
        <taxon>Bacillota</taxon>
        <taxon>Clostridia</taxon>
        <taxon>Lachnospirales</taxon>
        <taxon>Lachnospiraceae</taxon>
        <taxon>Enterocloster</taxon>
    </lineage>
</organism>
<feature type="chain" id="PRO_5038910731" evidence="1">
    <location>
        <begin position="27"/>
        <end position="165"/>
    </location>
</feature>
<reference evidence="2" key="1">
    <citation type="journal article" date="2021" name="PeerJ">
        <title>Extensive microbial diversity within the chicken gut microbiome revealed by metagenomics and culture.</title>
        <authorList>
            <person name="Gilroy R."/>
            <person name="Ravi A."/>
            <person name="Getino M."/>
            <person name="Pursley I."/>
            <person name="Horton D.L."/>
            <person name="Alikhan N.F."/>
            <person name="Baker D."/>
            <person name="Gharbi K."/>
            <person name="Hall N."/>
            <person name="Watson M."/>
            <person name="Adriaenssens E.M."/>
            <person name="Foster-Nyarko E."/>
            <person name="Jarju S."/>
            <person name="Secka A."/>
            <person name="Antonio M."/>
            <person name="Oren A."/>
            <person name="Chaudhuri R.R."/>
            <person name="La Ragione R."/>
            <person name="Hildebrand F."/>
            <person name="Pallen M.J."/>
        </authorList>
    </citation>
    <scope>NUCLEOTIDE SEQUENCE</scope>
    <source>
        <strain evidence="2">CHK180-15479</strain>
    </source>
</reference>
<evidence type="ECO:0000256" key="1">
    <source>
        <dbReference type="SAM" id="SignalP"/>
    </source>
</evidence>
<accession>A0A9D2N2Q3</accession>
<evidence type="ECO:0000313" key="3">
    <source>
        <dbReference type="Proteomes" id="UP000823910"/>
    </source>
</evidence>
<dbReference type="Proteomes" id="UP000823910">
    <property type="component" value="Unassembled WGS sequence"/>
</dbReference>
<gene>
    <name evidence="2" type="ORF">H9704_10120</name>
</gene>
<proteinExistence type="predicted"/>
<dbReference type="AlphaFoldDB" id="A0A9D2N2Q3"/>
<comment type="caution">
    <text evidence="2">The sequence shown here is derived from an EMBL/GenBank/DDBJ whole genome shotgun (WGS) entry which is preliminary data.</text>
</comment>